<protein>
    <recommendedName>
        <fullName evidence="3">Lipoprotein</fullName>
    </recommendedName>
</protein>
<gene>
    <name evidence="1" type="ORF">Q0590_37040</name>
</gene>
<dbReference type="EMBL" id="JAUKPO010000127">
    <property type="protein sequence ID" value="MDO1451934.1"/>
    <property type="molecule type" value="Genomic_DNA"/>
</dbReference>
<evidence type="ECO:0000313" key="2">
    <source>
        <dbReference type="Proteomes" id="UP001168528"/>
    </source>
</evidence>
<dbReference type="Proteomes" id="UP001168528">
    <property type="component" value="Unassembled WGS sequence"/>
</dbReference>
<reference evidence="1" key="1">
    <citation type="submission" date="2023-07" db="EMBL/GenBank/DDBJ databases">
        <title>The genome sequence of Rhodocytophaga aerolata KACC 12507.</title>
        <authorList>
            <person name="Zhang X."/>
        </authorList>
    </citation>
    <scope>NUCLEOTIDE SEQUENCE</scope>
    <source>
        <strain evidence="1">KACC 12507</strain>
    </source>
</reference>
<name>A0ABT8RIK8_9BACT</name>
<dbReference type="RefSeq" id="WP_302042728.1">
    <property type="nucleotide sequence ID" value="NZ_JAUKPO010000127.1"/>
</dbReference>
<keyword evidence="2" id="KW-1185">Reference proteome</keyword>
<evidence type="ECO:0008006" key="3">
    <source>
        <dbReference type="Google" id="ProtNLM"/>
    </source>
</evidence>
<sequence length="194" mass="22783">MKVSKVIWLFVGISLWMGCQEKTGYKLYESVKNKELAKGQRVDSLFLGIRLGMSSKQFYGYCWEMNKKGLFTDGESNTAVLYQLNKHELNYSASMNFYPEFHQDKIYKMGVSFQYDAWAPWNSHLSSDSLYADVVKLYKKWYHSGNPFIEISDKEKGTIYVKVDGNRRITIGKYNEFYVKVDYTDLLVENQLRK</sequence>
<organism evidence="1 2">
    <name type="scientific">Rhodocytophaga aerolata</name>
    <dbReference type="NCBI Taxonomy" id="455078"/>
    <lineage>
        <taxon>Bacteria</taxon>
        <taxon>Pseudomonadati</taxon>
        <taxon>Bacteroidota</taxon>
        <taxon>Cytophagia</taxon>
        <taxon>Cytophagales</taxon>
        <taxon>Rhodocytophagaceae</taxon>
        <taxon>Rhodocytophaga</taxon>
    </lineage>
</organism>
<evidence type="ECO:0000313" key="1">
    <source>
        <dbReference type="EMBL" id="MDO1451934.1"/>
    </source>
</evidence>
<accession>A0ABT8RIK8</accession>
<comment type="caution">
    <text evidence="1">The sequence shown here is derived from an EMBL/GenBank/DDBJ whole genome shotgun (WGS) entry which is preliminary data.</text>
</comment>
<dbReference type="PROSITE" id="PS51257">
    <property type="entry name" value="PROKAR_LIPOPROTEIN"/>
    <property type="match status" value="1"/>
</dbReference>
<proteinExistence type="predicted"/>